<proteinExistence type="predicted"/>
<feature type="signal peptide" evidence="1">
    <location>
        <begin position="1"/>
        <end position="22"/>
    </location>
</feature>
<name>A0ABW4Z8K5_9BACT</name>
<evidence type="ECO:0000259" key="2">
    <source>
        <dbReference type="Pfam" id="PF07589"/>
    </source>
</evidence>
<evidence type="ECO:0000256" key="1">
    <source>
        <dbReference type="SAM" id="SignalP"/>
    </source>
</evidence>
<dbReference type="Proteomes" id="UP001597389">
    <property type="component" value="Unassembled WGS sequence"/>
</dbReference>
<protein>
    <submittedName>
        <fullName evidence="3">PEP-CTERM sorting domain-containing protein</fullName>
    </submittedName>
</protein>
<dbReference type="NCBIfam" id="TIGR02595">
    <property type="entry name" value="PEP_CTERM"/>
    <property type="match status" value="1"/>
</dbReference>
<keyword evidence="1" id="KW-0732">Signal</keyword>
<feature type="domain" description="Ice-binding protein C-terminal" evidence="2">
    <location>
        <begin position="185"/>
        <end position="206"/>
    </location>
</feature>
<dbReference type="InterPro" id="IPR013424">
    <property type="entry name" value="Ice-binding_C"/>
</dbReference>
<organism evidence="3 4">
    <name type="scientific">Rubritalea tangerina</name>
    <dbReference type="NCBI Taxonomy" id="430798"/>
    <lineage>
        <taxon>Bacteria</taxon>
        <taxon>Pseudomonadati</taxon>
        <taxon>Verrucomicrobiota</taxon>
        <taxon>Verrucomicrobiia</taxon>
        <taxon>Verrucomicrobiales</taxon>
        <taxon>Rubritaleaceae</taxon>
        <taxon>Rubritalea</taxon>
    </lineage>
</organism>
<evidence type="ECO:0000313" key="3">
    <source>
        <dbReference type="EMBL" id="MFD2157876.1"/>
    </source>
</evidence>
<accession>A0ABW4Z8K5</accession>
<evidence type="ECO:0000313" key="4">
    <source>
        <dbReference type="Proteomes" id="UP001597389"/>
    </source>
</evidence>
<gene>
    <name evidence="3" type="ORF">ACFSW8_03070</name>
</gene>
<dbReference type="EMBL" id="JBHUJB010000014">
    <property type="protein sequence ID" value="MFD2157876.1"/>
    <property type="molecule type" value="Genomic_DNA"/>
</dbReference>
<dbReference type="Pfam" id="PF07589">
    <property type="entry name" value="PEP-CTERM"/>
    <property type="match status" value="1"/>
</dbReference>
<dbReference type="RefSeq" id="WP_377088296.1">
    <property type="nucleotide sequence ID" value="NZ_JBHSJL010000014.1"/>
</dbReference>
<sequence>MNPHTSIAVLATAFATLASSHAATLLDHTTANGAAFGNYAGQSFSLNDSGFTLTGDPLGSTIALQDIVLFNQNGSGDTVGDIYLNVYQGSTFIGSSTNTIDWAAITTTGQSATYTFANLLLSSDTSTVYNYRFSTTNTDGGLNAVARIQVLQESGAGKLTSGTLLDTSGATIDQFFDAKLQVTIVPEPSTFALLGLGSLALLMRRRK</sequence>
<keyword evidence="4" id="KW-1185">Reference proteome</keyword>
<comment type="caution">
    <text evidence="3">The sequence shown here is derived from an EMBL/GenBank/DDBJ whole genome shotgun (WGS) entry which is preliminary data.</text>
</comment>
<reference evidence="4" key="1">
    <citation type="journal article" date="2019" name="Int. J. Syst. Evol. Microbiol.">
        <title>The Global Catalogue of Microorganisms (GCM) 10K type strain sequencing project: providing services to taxonomists for standard genome sequencing and annotation.</title>
        <authorList>
            <consortium name="The Broad Institute Genomics Platform"/>
            <consortium name="The Broad Institute Genome Sequencing Center for Infectious Disease"/>
            <person name="Wu L."/>
            <person name="Ma J."/>
        </authorList>
    </citation>
    <scope>NUCLEOTIDE SEQUENCE [LARGE SCALE GENOMIC DNA]</scope>
    <source>
        <strain evidence="4">CCUG 57942</strain>
    </source>
</reference>
<feature type="chain" id="PRO_5047462891" evidence="1">
    <location>
        <begin position="23"/>
        <end position="207"/>
    </location>
</feature>